<evidence type="ECO:0000256" key="6">
    <source>
        <dbReference type="ARBA" id="ARBA00023004"/>
    </source>
</evidence>
<dbReference type="SFLD" id="SFLDG01082">
    <property type="entry name" value="B12-binding_domain_containing"/>
    <property type="match status" value="1"/>
</dbReference>
<feature type="domain" description="Radical SAM core" evidence="9">
    <location>
        <begin position="200"/>
        <end position="434"/>
    </location>
</feature>
<keyword evidence="6" id="KW-0408">Iron</keyword>
<dbReference type="OrthoDB" id="9801424at2"/>
<evidence type="ECO:0000259" key="9">
    <source>
        <dbReference type="PROSITE" id="PS51918"/>
    </source>
</evidence>
<evidence type="ECO:0000256" key="2">
    <source>
        <dbReference type="ARBA" id="ARBA00022603"/>
    </source>
</evidence>
<organism evidence="10 11">
    <name type="scientific">Chitinophaga rupis</name>
    <dbReference type="NCBI Taxonomy" id="573321"/>
    <lineage>
        <taxon>Bacteria</taxon>
        <taxon>Pseudomonadati</taxon>
        <taxon>Bacteroidota</taxon>
        <taxon>Chitinophagia</taxon>
        <taxon>Chitinophagales</taxon>
        <taxon>Chitinophagaceae</taxon>
        <taxon>Chitinophaga</taxon>
    </lineage>
</organism>
<dbReference type="Proteomes" id="UP000198984">
    <property type="component" value="Unassembled WGS sequence"/>
</dbReference>
<protein>
    <submittedName>
        <fullName evidence="10">Radical SAM superfamily enzyme YgiQ, UPF0313 family</fullName>
    </submittedName>
</protein>
<evidence type="ECO:0000256" key="4">
    <source>
        <dbReference type="ARBA" id="ARBA00022691"/>
    </source>
</evidence>
<evidence type="ECO:0000256" key="3">
    <source>
        <dbReference type="ARBA" id="ARBA00022679"/>
    </source>
</evidence>
<dbReference type="EMBL" id="FOBB01000004">
    <property type="protein sequence ID" value="SEM32917.1"/>
    <property type="molecule type" value="Genomic_DNA"/>
</dbReference>
<dbReference type="PANTHER" id="PTHR43409:SF7">
    <property type="entry name" value="BLL1977 PROTEIN"/>
    <property type="match status" value="1"/>
</dbReference>
<dbReference type="GO" id="GO:0051539">
    <property type="term" value="F:4 iron, 4 sulfur cluster binding"/>
    <property type="evidence" value="ECO:0007669"/>
    <property type="project" value="UniProtKB-KW"/>
</dbReference>
<dbReference type="GO" id="GO:0031419">
    <property type="term" value="F:cobalamin binding"/>
    <property type="evidence" value="ECO:0007669"/>
    <property type="project" value="InterPro"/>
</dbReference>
<dbReference type="GO" id="GO:0003824">
    <property type="term" value="F:catalytic activity"/>
    <property type="evidence" value="ECO:0007669"/>
    <property type="project" value="InterPro"/>
</dbReference>
<dbReference type="InterPro" id="IPR006158">
    <property type="entry name" value="Cobalamin-bd"/>
</dbReference>
<keyword evidence="11" id="KW-1185">Reference proteome</keyword>
<dbReference type="GO" id="GO:0046872">
    <property type="term" value="F:metal ion binding"/>
    <property type="evidence" value="ECO:0007669"/>
    <property type="project" value="UniProtKB-KW"/>
</dbReference>
<dbReference type="CDD" id="cd01335">
    <property type="entry name" value="Radical_SAM"/>
    <property type="match status" value="1"/>
</dbReference>
<reference evidence="10 11" key="1">
    <citation type="submission" date="2016-10" db="EMBL/GenBank/DDBJ databases">
        <authorList>
            <person name="de Groot N.N."/>
        </authorList>
    </citation>
    <scope>NUCLEOTIDE SEQUENCE [LARGE SCALE GENOMIC DNA]</scope>
    <source>
        <strain evidence="10 11">DSM 21039</strain>
    </source>
</reference>
<dbReference type="SFLD" id="SFLDS00029">
    <property type="entry name" value="Radical_SAM"/>
    <property type="match status" value="1"/>
</dbReference>
<dbReference type="Pfam" id="PF04055">
    <property type="entry name" value="Radical_SAM"/>
    <property type="match status" value="1"/>
</dbReference>
<dbReference type="InterPro" id="IPR034466">
    <property type="entry name" value="Methyltransferase_Class_B"/>
</dbReference>
<dbReference type="STRING" id="573321.SAMN04488505_10470"/>
<comment type="cofactor">
    <cofactor evidence="1">
        <name>[4Fe-4S] cluster</name>
        <dbReference type="ChEBI" id="CHEBI:49883"/>
    </cofactor>
</comment>
<dbReference type="AlphaFoldDB" id="A0A1H7XIB9"/>
<proteinExistence type="predicted"/>
<evidence type="ECO:0000256" key="7">
    <source>
        <dbReference type="ARBA" id="ARBA00023014"/>
    </source>
</evidence>
<dbReference type="InterPro" id="IPR051198">
    <property type="entry name" value="BchE-like"/>
</dbReference>
<evidence type="ECO:0000256" key="5">
    <source>
        <dbReference type="ARBA" id="ARBA00022723"/>
    </source>
</evidence>
<dbReference type="SMART" id="SM00729">
    <property type="entry name" value="Elp3"/>
    <property type="match status" value="1"/>
</dbReference>
<evidence type="ECO:0000259" key="8">
    <source>
        <dbReference type="PROSITE" id="PS51332"/>
    </source>
</evidence>
<dbReference type="PROSITE" id="PS51332">
    <property type="entry name" value="B12_BINDING"/>
    <property type="match status" value="1"/>
</dbReference>
<dbReference type="PROSITE" id="PS51918">
    <property type="entry name" value="RADICAL_SAM"/>
    <property type="match status" value="1"/>
</dbReference>
<keyword evidence="3" id="KW-0808">Transferase</keyword>
<keyword evidence="4" id="KW-0949">S-adenosyl-L-methionine</keyword>
<dbReference type="InterPro" id="IPR058240">
    <property type="entry name" value="rSAM_sf"/>
</dbReference>
<name>A0A1H7XIB9_9BACT</name>
<dbReference type="InterPro" id="IPR007197">
    <property type="entry name" value="rSAM"/>
</dbReference>
<evidence type="ECO:0000256" key="1">
    <source>
        <dbReference type="ARBA" id="ARBA00001966"/>
    </source>
</evidence>
<evidence type="ECO:0000313" key="10">
    <source>
        <dbReference type="EMBL" id="SEM32917.1"/>
    </source>
</evidence>
<evidence type="ECO:0000313" key="11">
    <source>
        <dbReference type="Proteomes" id="UP000198984"/>
    </source>
</evidence>
<sequence length="491" mass="56284">MSRILFSHSYFMRFDPKQWSMGQPYAPLGTLYAAALMREKGYEVSLFDTMFVSNPDEVLPRIVAHQPDYFVIYDDGFNYLTKMCLTNMREAAFRMAKLAKEKGCTVIVSSSDSTDHYEQYLDEGADFILIGEAEMTLLELVTAIDNNATDVSGIMGLAYKQNGHVIKTPGRSVMRDLDALPMPAWDLVDMEPYRHSWQKHAGYFSINMGTTRGCPFKCNWCAKPIYGNRYNSRSPQHVVNEIKYLRKQFNFDHIWFCDDIFGLKPGWVNEFADLVEKEQLSFRFKIQSRADLLVQDNYVKALARAGCENIWMGAESGSQKILDAMDKGTTIEQIHKATHLLKEHGIKPSFFIQFGYLGETKEDINKTIDMINELLPSSIGISVSYPLPGTVFYDKVKADLKEKTNWTDSDELALMFENTYQPAYYKQLYKYTHRSYLKHLAFANIKHLLTHPGKATKKTLRKALSAAYYIPAAFIAKRKLHTLEKPSSSKK</sequence>
<dbReference type="GO" id="GO:0005829">
    <property type="term" value="C:cytosol"/>
    <property type="evidence" value="ECO:0007669"/>
    <property type="project" value="TreeGrafter"/>
</dbReference>
<dbReference type="InterPro" id="IPR006638">
    <property type="entry name" value="Elp3/MiaA/NifB-like_rSAM"/>
</dbReference>
<feature type="domain" description="B12-binding" evidence="8">
    <location>
        <begin position="13"/>
        <end position="151"/>
    </location>
</feature>
<keyword evidence="5" id="KW-0479">Metal-binding</keyword>
<keyword evidence="2" id="KW-0489">Methyltransferase</keyword>
<dbReference type="PANTHER" id="PTHR43409">
    <property type="entry name" value="ANAEROBIC MAGNESIUM-PROTOPORPHYRIN IX MONOMETHYL ESTER CYCLASE-RELATED"/>
    <property type="match status" value="1"/>
</dbReference>
<dbReference type="SFLD" id="SFLDG01123">
    <property type="entry name" value="methyltransferase_(Class_B)"/>
    <property type="match status" value="1"/>
</dbReference>
<dbReference type="Gene3D" id="3.40.50.280">
    <property type="entry name" value="Cobalamin-binding domain"/>
    <property type="match status" value="1"/>
</dbReference>
<keyword evidence="7" id="KW-0411">Iron-sulfur</keyword>
<dbReference type="SUPFAM" id="SSF102114">
    <property type="entry name" value="Radical SAM enzymes"/>
    <property type="match status" value="1"/>
</dbReference>
<gene>
    <name evidence="10" type="ORF">SAMN04488505_10470</name>
</gene>
<accession>A0A1H7XIB9</accession>
<dbReference type="InterPro" id="IPR023404">
    <property type="entry name" value="rSAM_horseshoe"/>
</dbReference>
<dbReference type="RefSeq" id="WP_089914460.1">
    <property type="nucleotide sequence ID" value="NZ_FOBB01000004.1"/>
</dbReference>
<dbReference type="Gene3D" id="3.80.30.20">
    <property type="entry name" value="tm_1862 like domain"/>
    <property type="match status" value="1"/>
</dbReference>